<reference evidence="1 2" key="1">
    <citation type="submission" date="2023-03" db="EMBL/GenBank/DDBJ databases">
        <title>Genome sequence of Lichtheimia ornata CBS 291.66.</title>
        <authorList>
            <person name="Mohabir J.T."/>
            <person name="Shea T.P."/>
            <person name="Kurbessoian T."/>
            <person name="Berby B."/>
            <person name="Fontaine J."/>
            <person name="Livny J."/>
            <person name="Gnirke A."/>
            <person name="Stajich J.E."/>
            <person name="Cuomo C.A."/>
        </authorList>
    </citation>
    <scope>NUCLEOTIDE SEQUENCE [LARGE SCALE GENOMIC DNA]</scope>
    <source>
        <strain evidence="1">CBS 291.66</strain>
    </source>
</reference>
<evidence type="ECO:0000313" key="2">
    <source>
        <dbReference type="Proteomes" id="UP001234581"/>
    </source>
</evidence>
<evidence type="ECO:0000313" key="1">
    <source>
        <dbReference type="EMBL" id="KAJ8652742.1"/>
    </source>
</evidence>
<sequence>MTIQDLQELGQLPTIVASHGDAPTVITKATSRIHQCNDTEDMDQLVSLLETRSKALALCASFDAALRDAAIIQSLDTSSAIGYQCAGDVYVQQGRQLAAINEYTKGLENMAVPHPQLERSIRVAKKHLSKKMDLVSLLPEEVVVINIIPRVMGDGPLYSSKPCPYLHVCRVWRERVLQYDCLSFKISNGNKESDVAHEIQQHAEVIRFAPFIESLHVGQKHGKGPWHILSQANFCSLRKLYIKGDAFDWHDQGPLSALRMNGNGLTHLEIDIWHGMTMRFEDILEMCPNLVSCTLGGGVALDTSSLCNHVYPKLVHLAIRNLYVTLPQESLEAIYKTFPSLTKLLAKPAIDTRPLALIHQYCPRLQWVNLQSGFLLPLIGHVDGIRHALILQFRRQCYMEDVVSLVRAHAEQLELLNLMVRSMADDVAISIQNDIQFPQLVQLALHTTEHHHAGFSTWVISNAPNLRYVRLIASAVQSKALDCLISLQHLNRLELRFEPDSCDENYHQALEKLLQHHAHLGARSNLERLSLFNVLPSSSSSPDSVIPSWLYPVAHLSRLRIFALMTQFDMDASFVSFMEALATNCAALEEIEVTCDHGLVAEGVFSPLQRLKHLKSIAIYCNSLPEHDVLQLQNCPVLECLSIDMPGNAVSQSTKDTLSASIKEVCIT</sequence>
<comment type="caution">
    <text evidence="1">The sequence shown here is derived from an EMBL/GenBank/DDBJ whole genome shotgun (WGS) entry which is preliminary data.</text>
</comment>
<gene>
    <name evidence="1" type="ORF">O0I10_011624</name>
</gene>
<evidence type="ECO:0008006" key="3">
    <source>
        <dbReference type="Google" id="ProtNLM"/>
    </source>
</evidence>
<dbReference type="InterPro" id="IPR032675">
    <property type="entry name" value="LRR_dom_sf"/>
</dbReference>
<dbReference type="PANTHER" id="PTHR38926:SF5">
    <property type="entry name" value="F-BOX AND LEUCINE-RICH REPEAT PROTEIN 6"/>
    <property type="match status" value="1"/>
</dbReference>
<dbReference type="EMBL" id="JARTCD010000095">
    <property type="protein sequence ID" value="KAJ8652742.1"/>
    <property type="molecule type" value="Genomic_DNA"/>
</dbReference>
<name>A0AAD7UU84_9FUNG</name>
<dbReference type="RefSeq" id="XP_058337656.1">
    <property type="nucleotide sequence ID" value="XM_058491588.1"/>
</dbReference>
<dbReference type="GeneID" id="83219024"/>
<keyword evidence="2" id="KW-1185">Reference proteome</keyword>
<protein>
    <recommendedName>
        <fullName evidence="3">F-box domain-containing protein</fullName>
    </recommendedName>
</protein>
<proteinExistence type="predicted"/>
<dbReference type="SUPFAM" id="SSF52047">
    <property type="entry name" value="RNI-like"/>
    <property type="match status" value="2"/>
</dbReference>
<dbReference type="AlphaFoldDB" id="A0AAD7UU84"/>
<dbReference type="Proteomes" id="UP001234581">
    <property type="component" value="Unassembled WGS sequence"/>
</dbReference>
<accession>A0AAD7UU84</accession>
<dbReference type="Gene3D" id="3.80.10.10">
    <property type="entry name" value="Ribonuclease Inhibitor"/>
    <property type="match status" value="1"/>
</dbReference>
<organism evidence="1 2">
    <name type="scientific">Lichtheimia ornata</name>
    <dbReference type="NCBI Taxonomy" id="688661"/>
    <lineage>
        <taxon>Eukaryota</taxon>
        <taxon>Fungi</taxon>
        <taxon>Fungi incertae sedis</taxon>
        <taxon>Mucoromycota</taxon>
        <taxon>Mucoromycotina</taxon>
        <taxon>Mucoromycetes</taxon>
        <taxon>Mucorales</taxon>
        <taxon>Lichtheimiaceae</taxon>
        <taxon>Lichtheimia</taxon>
    </lineage>
</organism>
<dbReference type="PANTHER" id="PTHR38926">
    <property type="entry name" value="F-BOX DOMAIN CONTAINING PROTEIN, EXPRESSED"/>
    <property type="match status" value="1"/>
</dbReference>